<evidence type="ECO:0000256" key="6">
    <source>
        <dbReference type="SAM" id="MobiDB-lite"/>
    </source>
</evidence>
<keyword evidence="9" id="KW-1185">Reference proteome</keyword>
<sequence>MSNTGVCCADLKNPKALMKTGLSLVLVGHVNFLLGALVHGVVIRHIGLDAEAGDTAYAISNVVAITAGLMGVVVGIMAIILSKNKTDGALMWSFSLVTLVTIPLAMASVIGLTVSMVRAILYGGRNLLTHCRLPDAIGYHTKECPFDPTHIYKSRLIRPGNILPVFNCPILRTTLVFWAPLIVMCCVQLVFSVRCFSVSLTFLGLCCCPSQKLRPGDRGTPLNAERPPVLHLVPKLPPPPSEPSSLPRSVSRHPPHLYHSDPSHLKPQRQYLRPQQHRGRSDGPKCPEENNLLERGSQYRTSSWI</sequence>
<evidence type="ECO:0000256" key="1">
    <source>
        <dbReference type="ARBA" id="ARBA00004141"/>
    </source>
</evidence>
<comment type="subcellular location">
    <subcellularLocation>
        <location evidence="1">Membrane</location>
        <topology evidence="1">Multi-pass membrane protein</topology>
    </subcellularLocation>
</comment>
<evidence type="ECO:0000256" key="5">
    <source>
        <dbReference type="ARBA" id="ARBA00023136"/>
    </source>
</evidence>
<dbReference type="PANTHER" id="PTHR31258">
    <property type="entry name" value="KERATINOCYTE-ASSOCIATED PROTEIN 3"/>
    <property type="match status" value="1"/>
</dbReference>
<evidence type="ECO:0000313" key="8">
    <source>
        <dbReference type="Ensembl" id="ENSELUP00000038851.2"/>
    </source>
</evidence>
<name>A0A3P9ACD7_ESOLU</name>
<protein>
    <recommendedName>
        <fullName evidence="10">Transmembrane protein 54b</fullName>
    </recommendedName>
</protein>
<dbReference type="PANTHER" id="PTHR31258:SF5">
    <property type="entry name" value="TMEM54 PROTEIN-RELATED"/>
    <property type="match status" value="1"/>
</dbReference>
<keyword evidence="5 7" id="KW-0472">Membrane</keyword>
<dbReference type="GO" id="GO:0016020">
    <property type="term" value="C:membrane"/>
    <property type="evidence" value="ECO:0007669"/>
    <property type="project" value="UniProtKB-SubCell"/>
</dbReference>
<organism evidence="8 9">
    <name type="scientific">Esox lucius</name>
    <name type="common">Northern pike</name>
    <dbReference type="NCBI Taxonomy" id="8010"/>
    <lineage>
        <taxon>Eukaryota</taxon>
        <taxon>Metazoa</taxon>
        <taxon>Chordata</taxon>
        <taxon>Craniata</taxon>
        <taxon>Vertebrata</taxon>
        <taxon>Euteleostomi</taxon>
        <taxon>Actinopterygii</taxon>
        <taxon>Neopterygii</taxon>
        <taxon>Teleostei</taxon>
        <taxon>Protacanthopterygii</taxon>
        <taxon>Esociformes</taxon>
        <taxon>Esocidae</taxon>
        <taxon>Esox</taxon>
    </lineage>
</organism>
<reference evidence="9" key="1">
    <citation type="journal article" date="2014" name="PLoS ONE">
        <title>The genome and linkage map of the northern pike (Esox lucius): conserved synteny revealed between the salmonid sister group and the Neoteleostei.</title>
        <authorList>
            <person name="Rondeau E.B."/>
            <person name="Minkley D.R."/>
            <person name="Leong J.S."/>
            <person name="Messmer A.M."/>
            <person name="Jantzen J.R."/>
            <person name="von Schalburg K.R."/>
            <person name="Lemon C."/>
            <person name="Bird N.H."/>
            <person name="Koop B.F."/>
        </authorList>
    </citation>
    <scope>NUCLEOTIDE SEQUENCE</scope>
</reference>
<keyword evidence="4 7" id="KW-1133">Transmembrane helix</keyword>
<dbReference type="GeneTree" id="ENSGT00390000004700"/>
<evidence type="ECO:0000256" key="4">
    <source>
        <dbReference type="ARBA" id="ARBA00022989"/>
    </source>
</evidence>
<comment type="similarity">
    <text evidence="2">Belongs to the TMEM54 family.</text>
</comment>
<dbReference type="STRING" id="8010.ENSELUP00000038851"/>
<accession>A0A3P9ACD7</accession>
<feature type="region of interest" description="Disordered" evidence="6">
    <location>
        <begin position="216"/>
        <end position="305"/>
    </location>
</feature>
<feature type="transmembrane region" description="Helical" evidence="7">
    <location>
        <begin position="55"/>
        <end position="81"/>
    </location>
</feature>
<dbReference type="AlphaFoldDB" id="A0A3P9ACD7"/>
<reference evidence="8" key="3">
    <citation type="submission" date="2025-08" db="UniProtKB">
        <authorList>
            <consortium name="Ensembl"/>
        </authorList>
    </citation>
    <scope>IDENTIFICATION</scope>
</reference>
<keyword evidence="3 7" id="KW-0812">Transmembrane</keyword>
<reference evidence="8" key="4">
    <citation type="submission" date="2025-09" db="UniProtKB">
        <authorList>
            <consortium name="Ensembl"/>
        </authorList>
    </citation>
    <scope>IDENTIFICATION</scope>
</reference>
<evidence type="ECO:0000256" key="2">
    <source>
        <dbReference type="ARBA" id="ARBA00011030"/>
    </source>
</evidence>
<dbReference type="GeneID" id="105005721"/>
<evidence type="ECO:0008006" key="10">
    <source>
        <dbReference type="Google" id="ProtNLM"/>
    </source>
</evidence>
<feature type="compositionally biased region" description="Basic and acidic residues" evidence="6">
    <location>
        <begin position="279"/>
        <end position="288"/>
    </location>
</feature>
<dbReference type="Ensembl" id="ENSELUT00000029661.3">
    <property type="protein sequence ID" value="ENSELUP00000038851.2"/>
    <property type="gene ID" value="ENSELUG00000018816.3"/>
</dbReference>
<evidence type="ECO:0000313" key="9">
    <source>
        <dbReference type="Proteomes" id="UP000265140"/>
    </source>
</evidence>
<evidence type="ECO:0000256" key="3">
    <source>
        <dbReference type="ARBA" id="ARBA00022692"/>
    </source>
</evidence>
<dbReference type="Bgee" id="ENSELUG00000018816">
    <property type="expression patterns" value="Expressed in stomach and 14 other cell types or tissues"/>
</dbReference>
<reference evidence="8" key="2">
    <citation type="submission" date="2020-02" db="EMBL/GenBank/DDBJ databases">
        <title>Esox lucius (northern pike) genome, fEsoLuc1, primary haplotype.</title>
        <authorList>
            <person name="Myers G."/>
            <person name="Karagic N."/>
            <person name="Meyer A."/>
            <person name="Pippel M."/>
            <person name="Reichard M."/>
            <person name="Winkler S."/>
            <person name="Tracey A."/>
            <person name="Sims Y."/>
            <person name="Howe K."/>
            <person name="Rhie A."/>
            <person name="Formenti G."/>
            <person name="Durbin R."/>
            <person name="Fedrigo O."/>
            <person name="Jarvis E.D."/>
        </authorList>
    </citation>
    <scope>NUCLEOTIDE SEQUENCE [LARGE SCALE GENOMIC DNA]</scope>
</reference>
<feature type="transmembrane region" description="Helical" evidence="7">
    <location>
        <begin position="93"/>
        <end position="117"/>
    </location>
</feature>
<dbReference type="Proteomes" id="UP000265140">
    <property type="component" value="Chromosome 10"/>
</dbReference>
<proteinExistence type="inferred from homology"/>
<dbReference type="Pfam" id="PF12304">
    <property type="entry name" value="BCLP"/>
    <property type="match status" value="2"/>
</dbReference>
<dbReference type="RefSeq" id="XP_019905972.1">
    <property type="nucleotide sequence ID" value="XM_020050413.3"/>
</dbReference>
<dbReference type="InterPro" id="IPR020977">
    <property type="entry name" value="Beta-casein-like"/>
</dbReference>
<evidence type="ECO:0000256" key="7">
    <source>
        <dbReference type="SAM" id="Phobius"/>
    </source>
</evidence>
<feature type="transmembrane region" description="Helical" evidence="7">
    <location>
        <begin position="175"/>
        <end position="208"/>
    </location>
</feature>
<feature type="transmembrane region" description="Helical" evidence="7">
    <location>
        <begin position="21"/>
        <end position="43"/>
    </location>
</feature>